<dbReference type="Pfam" id="PF09860">
    <property type="entry name" value="DUF2087"/>
    <property type="match status" value="1"/>
</dbReference>
<evidence type="ECO:0000259" key="4">
    <source>
        <dbReference type="PROSITE" id="PS50987"/>
    </source>
</evidence>
<dbReference type="GO" id="GO:0003677">
    <property type="term" value="F:DNA binding"/>
    <property type="evidence" value="ECO:0007669"/>
    <property type="project" value="UniProtKB-KW"/>
</dbReference>
<dbReference type="InterPro" id="IPR051081">
    <property type="entry name" value="HTH_MetalResp_TranReg"/>
</dbReference>
<accession>A0AA40SY98</accession>
<organism evidence="5 6">
    <name type="scientific">Komarekiella delphini-convector SJRDD-AB1</name>
    <dbReference type="NCBI Taxonomy" id="2593771"/>
    <lineage>
        <taxon>Bacteria</taxon>
        <taxon>Bacillati</taxon>
        <taxon>Cyanobacteriota</taxon>
        <taxon>Cyanophyceae</taxon>
        <taxon>Nostocales</taxon>
        <taxon>Nostocaceae</taxon>
        <taxon>Komarekiella</taxon>
        <taxon>Komarekiella delphini-convector</taxon>
    </lineage>
</organism>
<proteinExistence type="predicted"/>
<keyword evidence="2" id="KW-0238">DNA-binding</keyword>
<dbReference type="SMART" id="SM00418">
    <property type="entry name" value="HTH_ARSR"/>
    <property type="match status" value="1"/>
</dbReference>
<keyword evidence="1" id="KW-0805">Transcription regulation</keyword>
<dbReference type="PANTHER" id="PTHR33154">
    <property type="entry name" value="TRANSCRIPTIONAL REGULATOR, ARSR FAMILY"/>
    <property type="match status" value="1"/>
</dbReference>
<dbReference type="RefSeq" id="WP_191758753.1">
    <property type="nucleotide sequence ID" value="NZ_VJXY01000018.1"/>
</dbReference>
<dbReference type="AlphaFoldDB" id="A0AA40SY98"/>
<evidence type="ECO:0000256" key="1">
    <source>
        <dbReference type="ARBA" id="ARBA00023015"/>
    </source>
</evidence>
<dbReference type="InterPro" id="IPR001845">
    <property type="entry name" value="HTH_ArsR_DNA-bd_dom"/>
</dbReference>
<keyword evidence="3" id="KW-0804">Transcription</keyword>
<dbReference type="CDD" id="cd00090">
    <property type="entry name" value="HTH_ARSR"/>
    <property type="match status" value="1"/>
</dbReference>
<dbReference type="PROSITE" id="PS50987">
    <property type="entry name" value="HTH_ARSR_2"/>
    <property type="match status" value="1"/>
</dbReference>
<evidence type="ECO:0000256" key="2">
    <source>
        <dbReference type="ARBA" id="ARBA00023125"/>
    </source>
</evidence>
<name>A0AA40SY98_9NOST</name>
<dbReference type="GO" id="GO:0003700">
    <property type="term" value="F:DNA-binding transcription factor activity"/>
    <property type="evidence" value="ECO:0007669"/>
    <property type="project" value="InterPro"/>
</dbReference>
<keyword evidence="6" id="KW-1185">Reference proteome</keyword>
<dbReference type="InterPro" id="IPR036388">
    <property type="entry name" value="WH-like_DNA-bd_sf"/>
</dbReference>
<feature type="domain" description="HTH arsR-type" evidence="4">
    <location>
        <begin position="1"/>
        <end position="95"/>
    </location>
</feature>
<dbReference type="PRINTS" id="PR00778">
    <property type="entry name" value="HTHARSR"/>
</dbReference>
<dbReference type="InterPro" id="IPR018656">
    <property type="entry name" value="DUF2087"/>
</dbReference>
<evidence type="ECO:0000313" key="5">
    <source>
        <dbReference type="EMBL" id="MBD6617528.1"/>
    </source>
</evidence>
<protein>
    <submittedName>
        <fullName evidence="5">Metalloregulator ArsR/SmtB family transcription factor</fullName>
    </submittedName>
</protein>
<dbReference type="EMBL" id="VJXY01000018">
    <property type="protein sequence ID" value="MBD6617528.1"/>
    <property type="molecule type" value="Genomic_DNA"/>
</dbReference>
<gene>
    <name evidence="5" type="ORF">FNW02_17270</name>
</gene>
<dbReference type="Proteomes" id="UP001165986">
    <property type="component" value="Unassembled WGS sequence"/>
</dbReference>
<sequence length="196" mass="22993">MKKEQFQTLLRFFKALADESRLKIVGILANQECSVEELAVLLQLKEPTVSHHLARLKELNLVTMRPEGNSRLYQLDSDALQSISKEIFTPEQIASLIEDVDTEAWESKVLKNYFEGDVSDKDSIQRLKEIPASRKKRLVILRWLANKFEIGIQYPERTVNDILKRYHPDYATLRRELIGYQLIQRENGVYWRMTEV</sequence>
<dbReference type="Gene3D" id="1.10.10.10">
    <property type="entry name" value="Winged helix-like DNA-binding domain superfamily/Winged helix DNA-binding domain"/>
    <property type="match status" value="1"/>
</dbReference>
<reference evidence="5" key="1">
    <citation type="submission" date="2019-07" db="EMBL/GenBank/DDBJ databases">
        <title>Toxilogical consequences of a new and cryptic species of cyanobacteria (Komarekiella delphini-convector) recovered from the epidermis of a bottlenose dolphin and 1500 ft. in the air.</title>
        <authorList>
            <person name="Brown A.O."/>
            <person name="Dvorak P."/>
            <person name="Villanueva C.D."/>
            <person name="Foss A.J."/>
            <person name="Garvey A.D."/>
            <person name="Gibson Q.A."/>
            <person name="Johansen J.R."/>
            <person name="Casamatta D.A."/>
        </authorList>
    </citation>
    <scope>NUCLEOTIDE SEQUENCE</scope>
    <source>
        <strain evidence="5">SJRDD-AB1</strain>
    </source>
</reference>
<dbReference type="InterPro" id="IPR011991">
    <property type="entry name" value="ArsR-like_HTH"/>
</dbReference>
<dbReference type="PANTHER" id="PTHR33154:SF35">
    <property type="entry name" value="TRANSCRIPTIONAL REGULATOR, ARSR FAMILY"/>
    <property type="match status" value="1"/>
</dbReference>
<dbReference type="InterPro" id="IPR036390">
    <property type="entry name" value="WH_DNA-bd_sf"/>
</dbReference>
<evidence type="ECO:0000256" key="3">
    <source>
        <dbReference type="ARBA" id="ARBA00023163"/>
    </source>
</evidence>
<dbReference type="SUPFAM" id="SSF46785">
    <property type="entry name" value="Winged helix' DNA-binding domain"/>
    <property type="match status" value="1"/>
</dbReference>
<comment type="caution">
    <text evidence="5">The sequence shown here is derived from an EMBL/GenBank/DDBJ whole genome shotgun (WGS) entry which is preliminary data.</text>
</comment>
<evidence type="ECO:0000313" key="6">
    <source>
        <dbReference type="Proteomes" id="UP001165986"/>
    </source>
</evidence>
<dbReference type="Pfam" id="PF01022">
    <property type="entry name" value="HTH_5"/>
    <property type="match status" value="1"/>
</dbReference>
<dbReference type="NCBIfam" id="NF033788">
    <property type="entry name" value="HTH_metalloreg"/>
    <property type="match status" value="1"/>
</dbReference>